<keyword evidence="2" id="KW-1185">Reference proteome</keyword>
<reference evidence="1 2" key="1">
    <citation type="submission" date="2016-07" db="EMBL/GenBank/DDBJ databases">
        <title>High microdiversification within the ubiquitous acI lineage of Actinobacteria.</title>
        <authorList>
            <person name="Neuenschwander S.M."/>
            <person name="Salcher M."/>
            <person name="Ghai R."/>
            <person name="Pernthaler J."/>
        </authorList>
    </citation>
    <scope>NUCLEOTIDE SEQUENCE [LARGE SCALE GENOMIC DNA]</scope>
    <source>
        <strain evidence="1">MMS-IIB-91</strain>
    </source>
</reference>
<sequence>MSRIVEIDYWNVIPGSKEHTEELVRKFAKFASKNLDAIFNFGFVQGGKHLDNVAFFFMWFSRADYEKWNDDCELNKEFQNWLATVEDGGLQHKMADHDVIQMAR</sequence>
<gene>
    <name evidence="1" type="ORF">B1sIIB91_01250</name>
</gene>
<evidence type="ECO:0008006" key="3">
    <source>
        <dbReference type="Google" id="ProtNLM"/>
    </source>
</evidence>
<protein>
    <recommendedName>
        <fullName evidence="3">ABM domain-containing protein</fullName>
    </recommendedName>
</protein>
<dbReference type="AlphaFoldDB" id="A0A249L3H3"/>
<dbReference type="RefSeq" id="WP_095687830.1">
    <property type="nucleotide sequence ID" value="NZ_CP016779.1"/>
</dbReference>
<organism evidence="1 2">
    <name type="scientific">Candidatus Nanopelagicus abundans</name>
    <dbReference type="NCBI Taxonomy" id="1884916"/>
    <lineage>
        <taxon>Bacteria</taxon>
        <taxon>Bacillati</taxon>
        <taxon>Actinomycetota</taxon>
        <taxon>Actinomycetes</taxon>
        <taxon>Candidatus Nanopelagicales</taxon>
        <taxon>Candidatus Nanopelagicaceae</taxon>
        <taxon>Candidatus Nanopelagicus</taxon>
    </lineage>
</organism>
<dbReference type="Proteomes" id="UP000217210">
    <property type="component" value="Chromosome"/>
</dbReference>
<evidence type="ECO:0000313" key="1">
    <source>
        <dbReference type="EMBL" id="ASY23557.1"/>
    </source>
</evidence>
<dbReference type="EMBL" id="CP016779">
    <property type="protein sequence ID" value="ASY23557.1"/>
    <property type="molecule type" value="Genomic_DNA"/>
</dbReference>
<evidence type="ECO:0000313" key="2">
    <source>
        <dbReference type="Proteomes" id="UP000217210"/>
    </source>
</evidence>
<accession>A0A249L3H3</accession>
<dbReference type="KEGG" id="nab:B1sIIB91_01250"/>
<proteinExistence type="predicted"/>
<name>A0A249L3H3_9ACTN</name>